<dbReference type="AlphaFoldDB" id="A0A2J7QI59"/>
<evidence type="ECO:0000256" key="3">
    <source>
        <dbReference type="ARBA" id="ARBA00022801"/>
    </source>
</evidence>
<dbReference type="Pfam" id="PF08246">
    <property type="entry name" value="Inhibitor_I29"/>
    <property type="match status" value="1"/>
</dbReference>
<feature type="domain" description="Cathepsin propeptide inhibitor" evidence="9">
    <location>
        <begin position="253"/>
        <end position="309"/>
    </location>
</feature>
<evidence type="ECO:0000259" key="8">
    <source>
        <dbReference type="SMART" id="SM00645"/>
    </source>
</evidence>
<dbReference type="PROSITE" id="PS00639">
    <property type="entry name" value="THIOL_PROTEASE_HIS"/>
    <property type="match status" value="1"/>
</dbReference>
<dbReference type="Pfam" id="PF00112">
    <property type="entry name" value="Peptidase_C1"/>
    <property type="match status" value="1"/>
</dbReference>
<dbReference type="SUPFAM" id="SSF54001">
    <property type="entry name" value="Cysteine proteinases"/>
    <property type="match status" value="1"/>
</dbReference>
<dbReference type="STRING" id="105785.A0A2J7QI59"/>
<comment type="similarity">
    <text evidence="1">Belongs to the peptidase C1 family.</text>
</comment>
<feature type="chain" id="PRO_5018584077" evidence="7">
    <location>
        <begin position="27"/>
        <end position="557"/>
    </location>
</feature>
<dbReference type="InterPro" id="IPR039417">
    <property type="entry name" value="Peptidase_C1A_papain-like"/>
</dbReference>
<evidence type="ECO:0000256" key="5">
    <source>
        <dbReference type="ARBA" id="ARBA00023145"/>
    </source>
</evidence>
<keyword evidence="5" id="KW-0865">Zymogen</keyword>
<dbReference type="InterPro" id="IPR025661">
    <property type="entry name" value="Pept_asp_AS"/>
</dbReference>
<feature type="signal peptide" evidence="7">
    <location>
        <begin position="1"/>
        <end position="26"/>
    </location>
</feature>
<dbReference type="SMART" id="SM00848">
    <property type="entry name" value="Inhibitor_I29"/>
    <property type="match status" value="1"/>
</dbReference>
<dbReference type="InterPro" id="IPR000668">
    <property type="entry name" value="Peptidase_C1A_C"/>
</dbReference>
<dbReference type="InterPro" id="IPR000169">
    <property type="entry name" value="Pept_cys_AS"/>
</dbReference>
<keyword evidence="3" id="KW-0378">Hydrolase</keyword>
<dbReference type="Gene3D" id="3.90.70.10">
    <property type="entry name" value="Cysteine proteinases"/>
    <property type="match status" value="1"/>
</dbReference>
<evidence type="ECO:0000256" key="4">
    <source>
        <dbReference type="ARBA" id="ARBA00022807"/>
    </source>
</evidence>
<evidence type="ECO:0000256" key="2">
    <source>
        <dbReference type="ARBA" id="ARBA00022670"/>
    </source>
</evidence>
<evidence type="ECO:0000313" key="10">
    <source>
        <dbReference type="EMBL" id="PNF28261.1"/>
    </source>
</evidence>
<dbReference type="PANTHER" id="PTHR12411">
    <property type="entry name" value="CYSTEINE PROTEASE FAMILY C1-RELATED"/>
    <property type="match status" value="1"/>
</dbReference>
<protein>
    <submittedName>
        <fullName evidence="10">Counting factor associated protein D</fullName>
    </submittedName>
</protein>
<evidence type="ECO:0000256" key="6">
    <source>
        <dbReference type="ARBA" id="ARBA00023157"/>
    </source>
</evidence>
<reference evidence="10 11" key="1">
    <citation type="submission" date="2017-12" db="EMBL/GenBank/DDBJ databases">
        <title>Hemimetabolous genomes reveal molecular basis of termite eusociality.</title>
        <authorList>
            <person name="Harrison M.C."/>
            <person name="Jongepier E."/>
            <person name="Robertson H.M."/>
            <person name="Arning N."/>
            <person name="Bitard-Feildel T."/>
            <person name="Chao H."/>
            <person name="Childers C.P."/>
            <person name="Dinh H."/>
            <person name="Doddapaneni H."/>
            <person name="Dugan S."/>
            <person name="Gowin J."/>
            <person name="Greiner C."/>
            <person name="Han Y."/>
            <person name="Hu H."/>
            <person name="Hughes D.S.T."/>
            <person name="Huylmans A.-K."/>
            <person name="Kemena C."/>
            <person name="Kremer L.P.M."/>
            <person name="Lee S.L."/>
            <person name="Lopez-Ezquerra A."/>
            <person name="Mallet L."/>
            <person name="Monroy-Kuhn J.M."/>
            <person name="Moser A."/>
            <person name="Murali S.C."/>
            <person name="Muzny D.M."/>
            <person name="Otani S."/>
            <person name="Piulachs M.-D."/>
            <person name="Poelchau M."/>
            <person name="Qu J."/>
            <person name="Schaub F."/>
            <person name="Wada-Katsumata A."/>
            <person name="Worley K.C."/>
            <person name="Xie Q."/>
            <person name="Ylla G."/>
            <person name="Poulsen M."/>
            <person name="Gibbs R.A."/>
            <person name="Schal C."/>
            <person name="Richards S."/>
            <person name="Belles X."/>
            <person name="Korb J."/>
            <person name="Bornberg-Bauer E."/>
        </authorList>
    </citation>
    <scope>NUCLEOTIDE SEQUENCE [LARGE SCALE GENOMIC DNA]</scope>
    <source>
        <tissue evidence="10">Whole body</tissue>
    </source>
</reference>
<dbReference type="InterPro" id="IPR038765">
    <property type="entry name" value="Papain-like_cys_pep_sf"/>
</dbReference>
<dbReference type="EMBL" id="NEVH01013960">
    <property type="protein sequence ID" value="PNF28261.1"/>
    <property type="molecule type" value="Genomic_DNA"/>
</dbReference>
<keyword evidence="7" id="KW-0732">Signal</keyword>
<accession>A0A2J7QI59</accession>
<evidence type="ECO:0000256" key="1">
    <source>
        <dbReference type="ARBA" id="ARBA00008455"/>
    </source>
</evidence>
<keyword evidence="2" id="KW-0645">Protease</keyword>
<dbReference type="PROSITE" id="PS00640">
    <property type="entry name" value="THIOL_PROTEASE_ASN"/>
    <property type="match status" value="1"/>
</dbReference>
<evidence type="ECO:0000259" key="9">
    <source>
        <dbReference type="SMART" id="SM00848"/>
    </source>
</evidence>
<proteinExistence type="inferred from homology"/>
<dbReference type="FunFam" id="3.90.70.10:FF:000087">
    <property type="entry name" value="Counting factor associated protein D"/>
    <property type="match status" value="1"/>
</dbReference>
<dbReference type="InterPro" id="IPR013201">
    <property type="entry name" value="Prot_inhib_I29"/>
</dbReference>
<dbReference type="InterPro" id="IPR013128">
    <property type="entry name" value="Peptidase_C1A"/>
</dbReference>
<feature type="domain" description="Peptidase C1A papain C-terminal" evidence="8">
    <location>
        <begin position="339"/>
        <end position="556"/>
    </location>
</feature>
<evidence type="ECO:0000256" key="7">
    <source>
        <dbReference type="SAM" id="SignalP"/>
    </source>
</evidence>
<gene>
    <name evidence="10" type="primary">cfaD</name>
    <name evidence="10" type="ORF">B7P43_G06646</name>
</gene>
<organism evidence="10 11">
    <name type="scientific">Cryptotermes secundus</name>
    <dbReference type="NCBI Taxonomy" id="105785"/>
    <lineage>
        <taxon>Eukaryota</taxon>
        <taxon>Metazoa</taxon>
        <taxon>Ecdysozoa</taxon>
        <taxon>Arthropoda</taxon>
        <taxon>Hexapoda</taxon>
        <taxon>Insecta</taxon>
        <taxon>Pterygota</taxon>
        <taxon>Neoptera</taxon>
        <taxon>Polyneoptera</taxon>
        <taxon>Dictyoptera</taxon>
        <taxon>Blattodea</taxon>
        <taxon>Blattoidea</taxon>
        <taxon>Termitoidae</taxon>
        <taxon>Kalotermitidae</taxon>
        <taxon>Cryptotermitinae</taxon>
        <taxon>Cryptotermes</taxon>
    </lineage>
</organism>
<name>A0A2J7QI59_9NEOP</name>
<dbReference type="GO" id="GO:0008234">
    <property type="term" value="F:cysteine-type peptidase activity"/>
    <property type="evidence" value="ECO:0007669"/>
    <property type="project" value="UniProtKB-KW"/>
</dbReference>
<dbReference type="FunCoup" id="A0A2J7QI59">
    <property type="interactions" value="39"/>
</dbReference>
<dbReference type="GO" id="GO:0006508">
    <property type="term" value="P:proteolysis"/>
    <property type="evidence" value="ECO:0007669"/>
    <property type="project" value="UniProtKB-KW"/>
</dbReference>
<comment type="caution">
    <text evidence="10">The sequence shown here is derived from an EMBL/GenBank/DDBJ whole genome shotgun (WGS) entry which is preliminary data.</text>
</comment>
<dbReference type="CDD" id="cd02248">
    <property type="entry name" value="Peptidase_C1A"/>
    <property type="match status" value="1"/>
</dbReference>
<dbReference type="InterPro" id="IPR025660">
    <property type="entry name" value="Pept_his_AS"/>
</dbReference>
<evidence type="ECO:0000313" key="11">
    <source>
        <dbReference type="Proteomes" id="UP000235965"/>
    </source>
</evidence>
<dbReference type="PRINTS" id="PR00705">
    <property type="entry name" value="PAPAIN"/>
</dbReference>
<keyword evidence="6" id="KW-1015">Disulfide bond</keyword>
<sequence>MARKCNFVLFLPVVLMLALLAAMSHCVPTPPEFSDTYTVKGTLYIPYAEIREPFYSWYDLKLGSSRIDYYGGMVKTYQLSKLGEYGSSLKVAPVTTEKVQNLNSCLQVNGSSGNRIEPQSILPDLTGFKFLGEELVNGLICEKWRLVDTKGTKVNKYTMWIRYKKSPRVQGAKVSIPVRYEMKGYNSLLGSHYDHYYLEYDWYSSDTPSPDVFTVAENMTCTSFPGPGDRHIYTFNPMKEFIQNYDDHMETAFDHFRHRHNKDYADEMEHAKRKEAFRQNLRFIHSKNRAGLSFQLGVNHLADNTELELKALRGKQYSRGYNGGAPFPYSNLGSLTKDLPSDLDWRLYGAVTPVKDQSVCGSCWSFGTTGTIEGAYFLKYGHQVRLSQQALIDCSWGYGNNGCDGGEDFRSYQWMMKHGGIPLEDEYGGYLGQDGYCHIDNMTLTARITGYVNVTSGDPDALKVAVAKHGPISIAIDASRKTFTFYSNGIYYDPECGNKPEQLDHAVLLVGYGTINGSPYWLVKNSWSNYWGNDGYVLMSPKDNNCGVETDPTYVTM</sequence>
<dbReference type="Proteomes" id="UP000235965">
    <property type="component" value="Unassembled WGS sequence"/>
</dbReference>
<keyword evidence="4" id="KW-0788">Thiol protease</keyword>
<dbReference type="SMART" id="SM00645">
    <property type="entry name" value="Pept_C1"/>
    <property type="match status" value="1"/>
</dbReference>
<dbReference type="InParanoid" id="A0A2J7QI59"/>
<dbReference type="OrthoDB" id="65740at2759"/>
<keyword evidence="11" id="KW-1185">Reference proteome</keyword>
<dbReference type="PROSITE" id="PS00139">
    <property type="entry name" value="THIOL_PROTEASE_CYS"/>
    <property type="match status" value="1"/>
</dbReference>